<dbReference type="OrthoDB" id="1299166at2759"/>
<protein>
    <recommendedName>
        <fullName evidence="1">Helitron helicase-like domain-containing protein</fullName>
    </recommendedName>
</protein>
<accession>A0A7J7NDY3</accession>
<evidence type="ECO:0000259" key="1">
    <source>
        <dbReference type="Pfam" id="PF14214"/>
    </source>
</evidence>
<reference evidence="2 3" key="1">
    <citation type="journal article" date="2020" name="IScience">
        <title>Genome Sequencing of the Endangered Kingdonia uniflora (Circaeasteraceae, Ranunculales) Reveals Potential Mechanisms of Evolutionary Specialization.</title>
        <authorList>
            <person name="Sun Y."/>
            <person name="Deng T."/>
            <person name="Zhang A."/>
            <person name="Moore M.J."/>
            <person name="Landis J.B."/>
            <person name="Lin N."/>
            <person name="Zhang H."/>
            <person name="Zhang X."/>
            <person name="Huang J."/>
            <person name="Zhang X."/>
            <person name="Sun H."/>
            <person name="Wang H."/>
        </authorList>
    </citation>
    <scope>NUCLEOTIDE SEQUENCE [LARGE SCALE GENOMIC DNA]</scope>
    <source>
        <strain evidence="2">TB1705</strain>
        <tissue evidence="2">Leaf</tissue>
    </source>
</reference>
<gene>
    <name evidence="2" type="ORF">GIB67_018830</name>
</gene>
<dbReference type="AlphaFoldDB" id="A0A7J7NDY3"/>
<name>A0A7J7NDY3_9MAGN</name>
<feature type="domain" description="Helitron helicase-like" evidence="1">
    <location>
        <begin position="3"/>
        <end position="171"/>
    </location>
</feature>
<organism evidence="2 3">
    <name type="scientific">Kingdonia uniflora</name>
    <dbReference type="NCBI Taxonomy" id="39325"/>
    <lineage>
        <taxon>Eukaryota</taxon>
        <taxon>Viridiplantae</taxon>
        <taxon>Streptophyta</taxon>
        <taxon>Embryophyta</taxon>
        <taxon>Tracheophyta</taxon>
        <taxon>Spermatophyta</taxon>
        <taxon>Magnoliopsida</taxon>
        <taxon>Ranunculales</taxon>
        <taxon>Circaeasteraceae</taxon>
        <taxon>Kingdonia</taxon>
    </lineage>
</organism>
<dbReference type="PANTHER" id="PTHR10492">
    <property type="match status" value="1"/>
</dbReference>
<dbReference type="PANTHER" id="PTHR10492:SF57">
    <property type="entry name" value="ATP-DEPENDENT DNA HELICASE"/>
    <property type="match status" value="1"/>
</dbReference>
<dbReference type="InterPro" id="IPR025476">
    <property type="entry name" value="Helitron_helicase-like"/>
</dbReference>
<comment type="caution">
    <text evidence="2">The sequence shown here is derived from an EMBL/GenBank/DDBJ whole genome shotgun (WGS) entry which is preliminary data.</text>
</comment>
<sequence>MDYYLYRLFQRLIEYSAILRSGKLFLRIYGRFLGCDREKLYKIRYKYQGKLRSELYGDLKDLVGVGLNSKDVGKRLILPSSFIGGPRHMLEIFQDSMAITRHNNHQYIFLTMTANPNQIATERPDLVARVFKLKRRALMREIKKGKVFGPVVAYVYTIEFQKRRLPYMHALFFLQQSHKICNRDQVYKIISAEFPDESIDPTLYQTIKRCMIYGPCGNRNPQMACMENEKYTKRYPRIYTKTTTMDTDGYPVYRRRETNTVHCLANGQQVDNRDVVPHNPYLTRMFDCHINVAYV</sequence>
<evidence type="ECO:0000313" key="2">
    <source>
        <dbReference type="EMBL" id="KAF6165386.1"/>
    </source>
</evidence>
<proteinExistence type="predicted"/>
<keyword evidence="3" id="KW-1185">Reference proteome</keyword>
<dbReference type="EMBL" id="JACGCM010000854">
    <property type="protein sequence ID" value="KAF6165386.1"/>
    <property type="molecule type" value="Genomic_DNA"/>
</dbReference>
<dbReference type="Pfam" id="PF14214">
    <property type="entry name" value="Helitron_like_N"/>
    <property type="match status" value="1"/>
</dbReference>
<evidence type="ECO:0000313" key="3">
    <source>
        <dbReference type="Proteomes" id="UP000541444"/>
    </source>
</evidence>
<dbReference type="Proteomes" id="UP000541444">
    <property type="component" value="Unassembled WGS sequence"/>
</dbReference>